<comment type="subunit">
    <text evidence="10">Monomer.</text>
</comment>
<dbReference type="NCBIfam" id="TIGR00174">
    <property type="entry name" value="miaA"/>
    <property type="match status" value="1"/>
</dbReference>
<evidence type="ECO:0000256" key="9">
    <source>
        <dbReference type="ARBA" id="ARBA00049563"/>
    </source>
</evidence>
<dbReference type="PANTHER" id="PTHR11088:SF60">
    <property type="entry name" value="TRNA DIMETHYLALLYLTRANSFERASE"/>
    <property type="match status" value="1"/>
</dbReference>
<name>A0A975DJ62_9GAMM</name>
<evidence type="ECO:0000256" key="8">
    <source>
        <dbReference type="ARBA" id="ARBA00022842"/>
    </source>
</evidence>
<keyword evidence="8 10" id="KW-0460">Magnesium</keyword>
<sequence>MKKLPVITLMDLTAAGKTDLAIALCQHLDTEVISVDSALVYKGMDIGTAKPTLEEQAQAPHQLIDILDPKESYSVADFRRDAISHIERLHSLGKVPILVGGTMMYFKGLIDGLSPLPEADPSIRAVLEQEAAELGWPEMHKKLVEVDPIAASKISENDSQRINRALEVYRITGKSMTELQKTKETPLPYEFHQFAIAPADRSVLHERIELRFKKMLAEGFENEVSALYQRSDLHPDLPSIRCVGYRQMWDYLAGRCDYDEMVFKGIAATRQLAKRQLTWLRSWPEVTWLDSADQENLQRVVSSLS</sequence>
<feature type="site" description="Interaction with substrate tRNA" evidence="10">
    <location>
        <position position="102"/>
    </location>
</feature>
<accession>A0A975DJ62</accession>
<evidence type="ECO:0000256" key="4">
    <source>
        <dbReference type="ARBA" id="ARBA00022679"/>
    </source>
</evidence>
<dbReference type="GO" id="GO:0005524">
    <property type="term" value="F:ATP binding"/>
    <property type="evidence" value="ECO:0007669"/>
    <property type="project" value="UniProtKB-UniRule"/>
</dbReference>
<comment type="similarity">
    <text evidence="3 10 13">Belongs to the IPP transferase family.</text>
</comment>
<evidence type="ECO:0000256" key="7">
    <source>
        <dbReference type="ARBA" id="ARBA00022840"/>
    </source>
</evidence>
<dbReference type="Gene3D" id="1.10.20.140">
    <property type="match status" value="1"/>
</dbReference>
<organism evidence="14 15">
    <name type="scientific">Pseudoalteromonas xiamenensis</name>
    <dbReference type="NCBI Taxonomy" id="882626"/>
    <lineage>
        <taxon>Bacteria</taxon>
        <taxon>Pseudomonadati</taxon>
        <taxon>Pseudomonadota</taxon>
        <taxon>Gammaproteobacteria</taxon>
        <taxon>Alteromonadales</taxon>
        <taxon>Pseudoalteromonadaceae</taxon>
        <taxon>Pseudoalteromonas</taxon>
    </lineage>
</organism>
<evidence type="ECO:0000256" key="5">
    <source>
        <dbReference type="ARBA" id="ARBA00022694"/>
    </source>
</evidence>
<dbReference type="Pfam" id="PF01715">
    <property type="entry name" value="IPPT"/>
    <property type="match status" value="1"/>
</dbReference>
<feature type="region of interest" description="Interaction with substrate tRNA" evidence="10">
    <location>
        <begin position="36"/>
        <end position="39"/>
    </location>
</feature>
<dbReference type="KEGG" id="pxi:J5O05_06790"/>
<dbReference type="RefSeq" id="WP_208844138.1">
    <property type="nucleotide sequence ID" value="NZ_CP072133.1"/>
</dbReference>
<dbReference type="GO" id="GO:0052381">
    <property type="term" value="F:tRNA dimethylallyltransferase activity"/>
    <property type="evidence" value="ECO:0007669"/>
    <property type="project" value="UniProtKB-UniRule"/>
</dbReference>
<dbReference type="InterPro" id="IPR039657">
    <property type="entry name" value="Dimethylallyltransferase"/>
</dbReference>
<comment type="caution">
    <text evidence="10">Lacks conserved residue(s) required for the propagation of feature annotation.</text>
</comment>
<evidence type="ECO:0000256" key="2">
    <source>
        <dbReference type="ARBA" id="ARBA00003213"/>
    </source>
</evidence>
<dbReference type="FunFam" id="1.10.20.140:FF:000001">
    <property type="entry name" value="tRNA dimethylallyltransferase"/>
    <property type="match status" value="1"/>
</dbReference>
<evidence type="ECO:0000313" key="14">
    <source>
        <dbReference type="EMBL" id="QTH72514.1"/>
    </source>
</evidence>
<dbReference type="PANTHER" id="PTHR11088">
    <property type="entry name" value="TRNA DIMETHYLALLYLTRANSFERASE"/>
    <property type="match status" value="1"/>
</dbReference>
<dbReference type="InterPro" id="IPR018022">
    <property type="entry name" value="IPT"/>
</dbReference>
<gene>
    <name evidence="10 14" type="primary">miaA</name>
    <name evidence="14" type="ORF">J5O05_06790</name>
</gene>
<keyword evidence="15" id="KW-1185">Reference proteome</keyword>
<keyword evidence="6 10" id="KW-0547">Nucleotide-binding</keyword>
<comment type="function">
    <text evidence="2 10 12">Catalyzes the transfer of a dimethylallyl group onto the adenine at position 37 in tRNAs that read codons beginning with uridine, leading to the formation of N6-(dimethylallyl)adenosine (i(6)A).</text>
</comment>
<feature type="site" description="Interaction with substrate tRNA" evidence="10">
    <location>
        <position position="124"/>
    </location>
</feature>
<dbReference type="AlphaFoldDB" id="A0A975DJ62"/>
<feature type="binding site" evidence="10">
    <location>
        <begin position="13"/>
        <end position="18"/>
    </location>
    <ligand>
        <name>substrate</name>
    </ligand>
</feature>
<evidence type="ECO:0000256" key="10">
    <source>
        <dbReference type="HAMAP-Rule" id="MF_00185"/>
    </source>
</evidence>
<evidence type="ECO:0000256" key="11">
    <source>
        <dbReference type="RuleBase" id="RU003783"/>
    </source>
</evidence>
<comment type="catalytic activity">
    <reaction evidence="9 10 11">
        <text>adenosine(37) in tRNA + dimethylallyl diphosphate = N(6)-dimethylallyladenosine(37) in tRNA + diphosphate</text>
        <dbReference type="Rhea" id="RHEA:26482"/>
        <dbReference type="Rhea" id="RHEA-COMP:10162"/>
        <dbReference type="Rhea" id="RHEA-COMP:10375"/>
        <dbReference type="ChEBI" id="CHEBI:33019"/>
        <dbReference type="ChEBI" id="CHEBI:57623"/>
        <dbReference type="ChEBI" id="CHEBI:74411"/>
        <dbReference type="ChEBI" id="CHEBI:74415"/>
        <dbReference type="EC" id="2.5.1.75"/>
    </reaction>
</comment>
<protein>
    <recommendedName>
        <fullName evidence="10">tRNA dimethylallyltransferase</fullName>
        <ecNumber evidence="10">2.5.1.75</ecNumber>
    </recommendedName>
    <alternativeName>
        <fullName evidence="10">Dimethylallyl diphosphate:tRNA dimethylallyltransferase</fullName>
        <shortName evidence="10">DMAPP:tRNA dimethylallyltransferase</shortName>
        <shortName evidence="10">DMATase</shortName>
    </alternativeName>
    <alternativeName>
        <fullName evidence="10">Isopentenyl-diphosphate:tRNA isopentenyltransferase</fullName>
        <shortName evidence="10">IPP transferase</shortName>
        <shortName evidence="10">IPPT</shortName>
        <shortName evidence="10">IPTase</shortName>
    </alternativeName>
</protein>
<dbReference type="GO" id="GO:0006400">
    <property type="term" value="P:tRNA modification"/>
    <property type="evidence" value="ECO:0007669"/>
    <property type="project" value="TreeGrafter"/>
</dbReference>
<dbReference type="InterPro" id="IPR027417">
    <property type="entry name" value="P-loop_NTPase"/>
</dbReference>
<keyword evidence="7 10" id="KW-0067">ATP-binding</keyword>
<evidence type="ECO:0000313" key="15">
    <source>
        <dbReference type="Proteomes" id="UP000664904"/>
    </source>
</evidence>
<evidence type="ECO:0000256" key="13">
    <source>
        <dbReference type="RuleBase" id="RU003785"/>
    </source>
</evidence>
<reference evidence="14" key="1">
    <citation type="submission" date="2021-03" db="EMBL/GenBank/DDBJ databases">
        <title>Complete Genome of Pseudoalteromonas xiamenensis STKMTI.2, a new potential marine bacterium producing anti-Vibrio compounds.</title>
        <authorList>
            <person name="Handayani D.P."/>
            <person name="Isnansetyo A."/>
            <person name="Istiqomah I."/>
            <person name="Jumina J."/>
        </authorList>
    </citation>
    <scope>NUCLEOTIDE SEQUENCE</scope>
    <source>
        <strain evidence="14">STKMTI.2</strain>
    </source>
</reference>
<dbReference type="SUPFAM" id="SSF52540">
    <property type="entry name" value="P-loop containing nucleoside triphosphate hydrolases"/>
    <property type="match status" value="1"/>
</dbReference>
<feature type="binding site" evidence="10">
    <location>
        <begin position="11"/>
        <end position="18"/>
    </location>
    <ligand>
        <name>ATP</name>
        <dbReference type="ChEBI" id="CHEBI:30616"/>
    </ligand>
</feature>
<keyword evidence="5 10" id="KW-0819">tRNA processing</keyword>
<dbReference type="EC" id="2.5.1.75" evidence="10"/>
<evidence type="ECO:0000256" key="6">
    <source>
        <dbReference type="ARBA" id="ARBA00022741"/>
    </source>
</evidence>
<comment type="cofactor">
    <cofactor evidence="1 10">
        <name>Mg(2+)</name>
        <dbReference type="ChEBI" id="CHEBI:18420"/>
    </cofactor>
</comment>
<dbReference type="HAMAP" id="MF_00185">
    <property type="entry name" value="IPP_trans"/>
    <property type="match status" value="1"/>
</dbReference>
<feature type="region of interest" description="Interaction with substrate tRNA" evidence="10">
    <location>
        <begin position="160"/>
        <end position="164"/>
    </location>
</feature>
<dbReference type="Gene3D" id="3.40.50.300">
    <property type="entry name" value="P-loop containing nucleotide triphosphate hydrolases"/>
    <property type="match status" value="1"/>
</dbReference>
<evidence type="ECO:0000256" key="12">
    <source>
        <dbReference type="RuleBase" id="RU003784"/>
    </source>
</evidence>
<keyword evidence="4 10" id="KW-0808">Transferase</keyword>
<proteinExistence type="inferred from homology"/>
<evidence type="ECO:0000256" key="1">
    <source>
        <dbReference type="ARBA" id="ARBA00001946"/>
    </source>
</evidence>
<evidence type="ECO:0000256" key="3">
    <source>
        <dbReference type="ARBA" id="ARBA00005842"/>
    </source>
</evidence>
<dbReference type="EMBL" id="CP072133">
    <property type="protein sequence ID" value="QTH72514.1"/>
    <property type="molecule type" value="Genomic_DNA"/>
</dbReference>
<dbReference type="Proteomes" id="UP000664904">
    <property type="component" value="Chromosome"/>
</dbReference>
<feature type="region of interest" description="Interaction with substrate tRNA" evidence="10">
    <location>
        <begin position="241"/>
        <end position="246"/>
    </location>
</feature>